<feature type="compositionally biased region" description="Polar residues" evidence="1">
    <location>
        <begin position="7"/>
        <end position="24"/>
    </location>
</feature>
<dbReference type="Proteomes" id="UP000826661">
    <property type="component" value="Chromosome VI"/>
</dbReference>
<feature type="region of interest" description="Disordered" evidence="1">
    <location>
        <begin position="50"/>
        <end position="81"/>
    </location>
</feature>
<keyword evidence="3" id="KW-1185">Reference proteome</keyword>
<dbReference type="EMBL" id="CP075869">
    <property type="protein sequence ID" value="QYT04019.1"/>
    <property type="molecule type" value="Genomic_DNA"/>
</dbReference>
<evidence type="ECO:0000313" key="2">
    <source>
        <dbReference type="EMBL" id="QYT04019.1"/>
    </source>
</evidence>
<dbReference type="AlphaFoldDB" id="A0A8G0LKM4"/>
<feature type="region of interest" description="Disordered" evidence="1">
    <location>
        <begin position="149"/>
        <end position="205"/>
    </location>
</feature>
<feature type="compositionally biased region" description="Basic and acidic residues" evidence="1">
    <location>
        <begin position="305"/>
        <end position="319"/>
    </location>
</feature>
<feature type="compositionally biased region" description="Basic and acidic residues" evidence="1">
    <location>
        <begin position="166"/>
        <end position="178"/>
    </location>
</feature>
<protein>
    <submittedName>
        <fullName evidence="2">Uncharacterized protein</fullName>
    </submittedName>
</protein>
<feature type="compositionally biased region" description="Basic and acidic residues" evidence="1">
    <location>
        <begin position="421"/>
        <end position="436"/>
    </location>
</feature>
<organism evidence="2 3">
    <name type="scientific">Trichoderma simmonsii</name>
    <dbReference type="NCBI Taxonomy" id="1491479"/>
    <lineage>
        <taxon>Eukaryota</taxon>
        <taxon>Fungi</taxon>
        <taxon>Dikarya</taxon>
        <taxon>Ascomycota</taxon>
        <taxon>Pezizomycotina</taxon>
        <taxon>Sordariomycetes</taxon>
        <taxon>Hypocreomycetidae</taxon>
        <taxon>Hypocreales</taxon>
        <taxon>Hypocreaceae</taxon>
        <taxon>Trichoderma</taxon>
    </lineage>
</organism>
<evidence type="ECO:0000313" key="3">
    <source>
        <dbReference type="Proteomes" id="UP000826661"/>
    </source>
</evidence>
<gene>
    <name evidence="2" type="ORF">H0G86_010956</name>
</gene>
<feature type="region of interest" description="Disordered" evidence="1">
    <location>
        <begin position="377"/>
        <end position="458"/>
    </location>
</feature>
<feature type="region of interest" description="Disordered" evidence="1">
    <location>
        <begin position="338"/>
        <end position="361"/>
    </location>
</feature>
<feature type="region of interest" description="Disordered" evidence="1">
    <location>
        <begin position="284"/>
        <end position="319"/>
    </location>
</feature>
<name>A0A8G0LKM4_9HYPO</name>
<proteinExistence type="predicted"/>
<evidence type="ECO:0000256" key="1">
    <source>
        <dbReference type="SAM" id="MobiDB-lite"/>
    </source>
</evidence>
<feature type="compositionally biased region" description="Polar residues" evidence="1">
    <location>
        <begin position="342"/>
        <end position="354"/>
    </location>
</feature>
<reference evidence="2 3" key="1">
    <citation type="journal article" date="2021" name="BMC Genomics">
        <title>Telomere-to-telomere genome assembly of asparaginase-producing Trichoderma simmonsii.</title>
        <authorList>
            <person name="Chung D."/>
            <person name="Kwon Y.M."/>
            <person name="Yang Y."/>
        </authorList>
    </citation>
    <scope>NUCLEOTIDE SEQUENCE [LARGE SCALE GENOMIC DNA]</scope>
    <source>
        <strain evidence="2 3">GH-Sj1</strain>
    </source>
</reference>
<feature type="compositionally biased region" description="Polar residues" evidence="1">
    <location>
        <begin position="63"/>
        <end position="77"/>
    </location>
</feature>
<feature type="region of interest" description="Disordered" evidence="1">
    <location>
        <begin position="1"/>
        <end position="30"/>
    </location>
</feature>
<sequence length="458" mass="50794">MRLQQLHIHTSSSNNTGAAQTSRQKPPHASAPSFAMFYETLYAHDAKMAAHQPMPHRAAAKASSRNNHASKPQSQQRLKALDADDLTRRLYVVLAEQKAQAERKKRARAAVEAERQANAAAVARNANVLHPGQHGIPLGPTVASTQIQKREATAAKSHVRNAAPRDSNEYPPKAEKLHKAGMKNSTSSSSNRNSEDAPPPSNYRHVPQFAASQFARTTTTETVTEKHLVHKLSRQAVKFHMQGPNAMVATDLPPSEQSKALRRVQSMRERQYERNQFQHTHSLAATAEADERPASTAPHTFQEYLKSKSLDPLDETNKETRRRSMGALIGMMMPADAETAERSMSSLDNQSDTMPVNPDEHRVDWTQSDEAAILLQQRQQQQPPPQPQPQQQPQKSAAGHGVLRKAESKWALRTKLGSFSKKGDKLSSPTEEKDTEPLTETPKSPTTKTGGLFARFKR</sequence>
<accession>A0A8G0LKM4</accession>